<sequence length="80" mass="9130">MILQIEVATSSRWKGVKLPTESMMRWLNEVRGFVQVEVATGSRWKGVKLPTESMMRWLNEVRGIRSGCAEMCITGILLVF</sequence>
<dbReference type="EMBL" id="BPLR01007590">
    <property type="protein sequence ID" value="GIY18249.1"/>
    <property type="molecule type" value="Genomic_DNA"/>
</dbReference>
<name>A0AAV4RCB5_CAEEX</name>
<evidence type="ECO:0000313" key="2">
    <source>
        <dbReference type="Proteomes" id="UP001054945"/>
    </source>
</evidence>
<dbReference type="Proteomes" id="UP001054945">
    <property type="component" value="Unassembled WGS sequence"/>
</dbReference>
<protein>
    <submittedName>
        <fullName evidence="1">Uncharacterized protein</fullName>
    </submittedName>
</protein>
<accession>A0AAV4RCB5</accession>
<keyword evidence="2" id="KW-1185">Reference proteome</keyword>
<dbReference type="AlphaFoldDB" id="A0AAV4RCB5"/>
<evidence type="ECO:0000313" key="1">
    <source>
        <dbReference type="EMBL" id="GIY18249.1"/>
    </source>
</evidence>
<organism evidence="1 2">
    <name type="scientific">Caerostris extrusa</name>
    <name type="common">Bark spider</name>
    <name type="synonym">Caerostris bankana</name>
    <dbReference type="NCBI Taxonomy" id="172846"/>
    <lineage>
        <taxon>Eukaryota</taxon>
        <taxon>Metazoa</taxon>
        <taxon>Ecdysozoa</taxon>
        <taxon>Arthropoda</taxon>
        <taxon>Chelicerata</taxon>
        <taxon>Arachnida</taxon>
        <taxon>Araneae</taxon>
        <taxon>Araneomorphae</taxon>
        <taxon>Entelegynae</taxon>
        <taxon>Araneoidea</taxon>
        <taxon>Araneidae</taxon>
        <taxon>Caerostris</taxon>
    </lineage>
</organism>
<gene>
    <name evidence="1" type="ORF">CEXT_139651</name>
</gene>
<proteinExistence type="predicted"/>
<reference evidence="1 2" key="1">
    <citation type="submission" date="2021-06" db="EMBL/GenBank/DDBJ databases">
        <title>Caerostris extrusa draft genome.</title>
        <authorList>
            <person name="Kono N."/>
            <person name="Arakawa K."/>
        </authorList>
    </citation>
    <scope>NUCLEOTIDE SEQUENCE [LARGE SCALE GENOMIC DNA]</scope>
</reference>
<comment type="caution">
    <text evidence="1">The sequence shown here is derived from an EMBL/GenBank/DDBJ whole genome shotgun (WGS) entry which is preliminary data.</text>
</comment>